<name>A0A0L0CB01_LUCCU</name>
<feature type="compositionally biased region" description="Low complexity" evidence="1">
    <location>
        <begin position="483"/>
        <end position="497"/>
    </location>
</feature>
<dbReference type="OrthoDB" id="5863628at2759"/>
<reference evidence="2 3" key="1">
    <citation type="journal article" date="2015" name="Nat. Commun.">
        <title>Lucilia cuprina genome unlocks parasitic fly biology to underpin future interventions.</title>
        <authorList>
            <person name="Anstead C.A."/>
            <person name="Korhonen P.K."/>
            <person name="Young N.D."/>
            <person name="Hall R.S."/>
            <person name="Jex A.R."/>
            <person name="Murali S.C."/>
            <person name="Hughes D.S."/>
            <person name="Lee S.F."/>
            <person name="Perry T."/>
            <person name="Stroehlein A.J."/>
            <person name="Ansell B.R."/>
            <person name="Breugelmans B."/>
            <person name="Hofmann A."/>
            <person name="Qu J."/>
            <person name="Dugan S."/>
            <person name="Lee S.L."/>
            <person name="Chao H."/>
            <person name="Dinh H."/>
            <person name="Han Y."/>
            <person name="Doddapaneni H.V."/>
            <person name="Worley K.C."/>
            <person name="Muzny D.M."/>
            <person name="Ioannidis P."/>
            <person name="Waterhouse R.M."/>
            <person name="Zdobnov E.M."/>
            <person name="James P.J."/>
            <person name="Bagnall N.H."/>
            <person name="Kotze A.C."/>
            <person name="Gibbs R.A."/>
            <person name="Richards S."/>
            <person name="Batterham P."/>
            <person name="Gasser R.B."/>
        </authorList>
    </citation>
    <scope>NUCLEOTIDE SEQUENCE [LARGE SCALE GENOMIC DNA]</scope>
    <source>
        <strain evidence="2 3">LS</strain>
        <tissue evidence="2">Full body</tissue>
    </source>
</reference>
<accession>A0A0L0CB01</accession>
<feature type="compositionally biased region" description="Low complexity" evidence="1">
    <location>
        <begin position="368"/>
        <end position="380"/>
    </location>
</feature>
<evidence type="ECO:0000256" key="1">
    <source>
        <dbReference type="SAM" id="MobiDB-lite"/>
    </source>
</evidence>
<feature type="compositionally biased region" description="Basic residues" evidence="1">
    <location>
        <begin position="767"/>
        <end position="776"/>
    </location>
</feature>
<comment type="caution">
    <text evidence="2">The sequence shown here is derived from an EMBL/GenBank/DDBJ whole genome shotgun (WGS) entry which is preliminary data.</text>
</comment>
<feature type="region of interest" description="Disordered" evidence="1">
    <location>
        <begin position="82"/>
        <end position="143"/>
    </location>
</feature>
<feature type="compositionally biased region" description="Low complexity" evidence="1">
    <location>
        <begin position="640"/>
        <end position="651"/>
    </location>
</feature>
<feature type="compositionally biased region" description="Basic and acidic residues" evidence="1">
    <location>
        <begin position="520"/>
        <end position="529"/>
    </location>
</feature>
<keyword evidence="3" id="KW-1185">Reference proteome</keyword>
<feature type="region of interest" description="Disordered" evidence="1">
    <location>
        <begin position="705"/>
        <end position="776"/>
    </location>
</feature>
<feature type="compositionally biased region" description="Low complexity" evidence="1">
    <location>
        <begin position="735"/>
        <end position="761"/>
    </location>
</feature>
<dbReference type="GO" id="GO:0006357">
    <property type="term" value="P:regulation of transcription by RNA polymerase II"/>
    <property type="evidence" value="ECO:0007669"/>
    <property type="project" value="TreeGrafter"/>
</dbReference>
<proteinExistence type="predicted"/>
<dbReference type="GO" id="GO:0005634">
    <property type="term" value="C:nucleus"/>
    <property type="evidence" value="ECO:0007669"/>
    <property type="project" value="TreeGrafter"/>
</dbReference>
<dbReference type="PANTHER" id="PTHR21564:SF5">
    <property type="entry name" value="SCRIBBLER, ISOFORM J"/>
    <property type="match status" value="1"/>
</dbReference>
<dbReference type="AlphaFoldDB" id="A0A0L0CB01"/>
<dbReference type="InterPro" id="IPR040010">
    <property type="entry name" value="ZN608/ZN609"/>
</dbReference>
<feature type="region of interest" description="Disordered" evidence="1">
    <location>
        <begin position="321"/>
        <end position="380"/>
    </location>
</feature>
<evidence type="ECO:0000313" key="2">
    <source>
        <dbReference type="EMBL" id="KNC29598.1"/>
    </source>
</evidence>
<feature type="compositionally biased region" description="Polar residues" evidence="1">
    <location>
        <begin position="705"/>
        <end position="734"/>
    </location>
</feature>
<feature type="compositionally biased region" description="Polar residues" evidence="1">
    <location>
        <begin position="340"/>
        <end position="349"/>
    </location>
</feature>
<feature type="region of interest" description="Disordered" evidence="1">
    <location>
        <begin position="41"/>
        <end position="66"/>
    </location>
</feature>
<feature type="compositionally biased region" description="Low complexity" evidence="1">
    <location>
        <begin position="453"/>
        <end position="468"/>
    </location>
</feature>
<sequence length="813" mass="88449">MSLYNIDNNIRKSGVLRFGQGDCKNNGSGLFSNNRCNETLNQEESIESESNPTGSSEKCIPVQQDSNKETCTEKTLQPHINQPNIKTVLASSAIPKPKKGRKSPSPAGYDPVELNTCNISSRDDVQSPAYSDISDDSTPVNDQDHIDKVSKNSEVVKKSQDIGLSSTSCNSNQSSISTTLGNYGVYQFYQQQQFITPPTSDQPTKNTLNTNIGSTIIPSSLTQQQTVSEFNTKKEPPLDLISKANSNQIHSNQHCQEVNKDSTRPVCIATSQSNSELSNVPSVISSALNSTCPSKSVSHFYAFNYMPSNYPYNVDPNYGSSSITTSEDSKQSKFAGIPSPNDQAQQHTPISYKEDRPKEDIGATDNVKSSNSQISSKQSIKTDSIVKSECIKPETCMSLSQIPQPLQIQSKDHQGIGVYTNMYQRHPLTLASQQLSREEELRRYYIFSDQQRRQNSSSQSAVNQQVQNLPSQSVNPQSKDDTTSSQQQHTTAQNQQQIKIKSNTSLNVSKSANSVNTSKESPKHKQEEELKVIKQEGQKPTMETQGPPPPPTSQYFLHPSYITSTPFGFDPSHPMYRNVLMPASSPYNTPPYHLPIPRYHAPEDLSRNTGTKALDALHHAASQYYTTHKIHELSERALKSPNNSNSGNVSGTIKISGSSPNIGTSQHSNISSNVIGHHSVQNQSTNVTQLPHNLASQTIGISNKQDVTGQKSHGNGPNITGTPLNDPQKTQTGVNSSSAPNCGSGNGSGSNVSSASTSDSRSPPPQRHVHTHHHTHVGLGYPMYPAPYGAAVLASQQAAAVAVINPFPPGPNK</sequence>
<feature type="compositionally biased region" description="Polar residues" evidence="1">
    <location>
        <begin position="498"/>
        <end position="519"/>
    </location>
</feature>
<evidence type="ECO:0000313" key="3">
    <source>
        <dbReference type="Proteomes" id="UP000037069"/>
    </source>
</evidence>
<feature type="compositionally biased region" description="Basic and acidic residues" evidence="1">
    <location>
        <begin position="352"/>
        <end position="361"/>
    </location>
</feature>
<feature type="region of interest" description="Disordered" evidence="1">
    <location>
        <begin position="637"/>
        <end position="670"/>
    </location>
</feature>
<gene>
    <name evidence="2" type="ORF">FF38_07262</name>
</gene>
<dbReference type="STRING" id="7375.A0A0L0CB01"/>
<dbReference type="PANTHER" id="PTHR21564">
    <property type="entry name" value="BRAKELESS PROTEIN"/>
    <property type="match status" value="1"/>
</dbReference>
<dbReference type="EMBL" id="JRES01000649">
    <property type="protein sequence ID" value="KNC29598.1"/>
    <property type="molecule type" value="Genomic_DNA"/>
</dbReference>
<feature type="compositionally biased region" description="Polar residues" evidence="1">
    <location>
        <begin position="41"/>
        <end position="56"/>
    </location>
</feature>
<organism evidence="2 3">
    <name type="scientific">Lucilia cuprina</name>
    <name type="common">Green bottle fly</name>
    <name type="synonym">Australian sheep blowfly</name>
    <dbReference type="NCBI Taxonomy" id="7375"/>
    <lineage>
        <taxon>Eukaryota</taxon>
        <taxon>Metazoa</taxon>
        <taxon>Ecdysozoa</taxon>
        <taxon>Arthropoda</taxon>
        <taxon>Hexapoda</taxon>
        <taxon>Insecta</taxon>
        <taxon>Pterygota</taxon>
        <taxon>Neoptera</taxon>
        <taxon>Endopterygota</taxon>
        <taxon>Diptera</taxon>
        <taxon>Brachycera</taxon>
        <taxon>Muscomorpha</taxon>
        <taxon>Oestroidea</taxon>
        <taxon>Calliphoridae</taxon>
        <taxon>Luciliinae</taxon>
        <taxon>Lucilia</taxon>
    </lineage>
</organism>
<protein>
    <submittedName>
        <fullName evidence="2">Uncharacterized protein</fullName>
    </submittedName>
</protein>
<feature type="compositionally biased region" description="Polar residues" evidence="1">
    <location>
        <begin position="653"/>
        <end position="670"/>
    </location>
</feature>
<feature type="region of interest" description="Disordered" evidence="1">
    <location>
        <begin position="450"/>
        <end position="529"/>
    </location>
</feature>
<dbReference type="Proteomes" id="UP000037069">
    <property type="component" value="Unassembled WGS sequence"/>
</dbReference>